<feature type="compositionally biased region" description="Low complexity" evidence="6">
    <location>
        <begin position="8"/>
        <end position="56"/>
    </location>
</feature>
<dbReference type="AlphaFoldDB" id="A0A9W9BZS3"/>
<evidence type="ECO:0000256" key="4">
    <source>
        <dbReference type="ARBA" id="ARBA00039775"/>
    </source>
</evidence>
<dbReference type="PANTHER" id="PTHR46172:SF1">
    <property type="entry name" value="DNA POLYMERASE EPSILON SUBUNIT 3"/>
    <property type="match status" value="1"/>
</dbReference>
<dbReference type="GO" id="GO:0006974">
    <property type="term" value="P:DNA damage response"/>
    <property type="evidence" value="ECO:0007669"/>
    <property type="project" value="TreeGrafter"/>
</dbReference>
<evidence type="ECO:0000256" key="1">
    <source>
        <dbReference type="ARBA" id="ARBA00004123"/>
    </source>
</evidence>
<feature type="region of interest" description="Disordered" evidence="6">
    <location>
        <begin position="1"/>
        <end position="84"/>
    </location>
</feature>
<evidence type="ECO:0000256" key="6">
    <source>
        <dbReference type="SAM" id="MobiDB-lite"/>
    </source>
</evidence>
<protein>
    <recommendedName>
        <fullName evidence="4">DNA polymerase epsilon subunit D</fullName>
    </recommendedName>
    <alternativeName>
        <fullName evidence="5">DNA polymerase II subunit D</fullName>
    </alternativeName>
</protein>
<evidence type="ECO:0000256" key="3">
    <source>
        <dbReference type="ARBA" id="ARBA00023242"/>
    </source>
</evidence>
<dbReference type="CDD" id="cd22928">
    <property type="entry name" value="HFD_POLE3_DPB4"/>
    <property type="match status" value="1"/>
</dbReference>
<feature type="compositionally biased region" description="Basic and acidic residues" evidence="6">
    <location>
        <begin position="180"/>
        <end position="194"/>
    </location>
</feature>
<evidence type="ECO:0000256" key="2">
    <source>
        <dbReference type="ARBA" id="ARBA00022705"/>
    </source>
</evidence>
<dbReference type="OrthoDB" id="1707486at2759"/>
<sequence length="286" mass="31139">MPPRRSNAAAAPVEEPVAAPAVPAAPASPPAVVQEAEAVAEATEAAEAVPESTEASPPSPIPQKIYKEPKPPKPREDDTLSVEDLNLPKSIVQRLAKGVLPPNTQIQKDALLAMSKGATVFVNYLTSAAAEEALRSGRKSVMPADVFAAMRELEFEFMLPRLEAEVTKFTSIQADKRNTYRKKIREEKRAKNDPDGVSMMTNGETSFMSVGTAGPDDEHRAKKARLDGEAEGSDEEGVDEAPDVEDEEVEDDEIVEDEAPEDDLKEDPLEEREEKEEDDEMAEDSD</sequence>
<dbReference type="GO" id="GO:0031507">
    <property type="term" value="P:heterochromatin formation"/>
    <property type="evidence" value="ECO:0007669"/>
    <property type="project" value="TreeGrafter"/>
</dbReference>
<organism evidence="8 9">
    <name type="scientific">Didymella glomerata</name>
    <dbReference type="NCBI Taxonomy" id="749621"/>
    <lineage>
        <taxon>Eukaryota</taxon>
        <taxon>Fungi</taxon>
        <taxon>Dikarya</taxon>
        <taxon>Ascomycota</taxon>
        <taxon>Pezizomycotina</taxon>
        <taxon>Dothideomycetes</taxon>
        <taxon>Pleosporomycetidae</taxon>
        <taxon>Pleosporales</taxon>
        <taxon>Pleosporineae</taxon>
        <taxon>Didymellaceae</taxon>
        <taxon>Didymella</taxon>
    </lineage>
</organism>
<keyword evidence="3" id="KW-0539">Nucleus</keyword>
<feature type="compositionally biased region" description="Basic and acidic residues" evidence="6">
    <location>
        <begin position="216"/>
        <end position="228"/>
    </location>
</feature>
<comment type="caution">
    <text evidence="8">The sequence shown here is derived from an EMBL/GenBank/DDBJ whole genome shotgun (WGS) entry which is preliminary data.</text>
</comment>
<dbReference type="InterPro" id="IPR051377">
    <property type="entry name" value="DNA_Pol-Epsilon_Subunit"/>
</dbReference>
<feature type="region of interest" description="Disordered" evidence="6">
    <location>
        <begin position="180"/>
        <end position="286"/>
    </location>
</feature>
<keyword evidence="2" id="KW-0235">DNA replication</keyword>
<feature type="domain" description="Transcription factor CBF/NF-Y/archaeal histone" evidence="7">
    <location>
        <begin position="86"/>
        <end position="150"/>
    </location>
</feature>
<dbReference type="GO" id="GO:0031490">
    <property type="term" value="F:chromatin DNA binding"/>
    <property type="evidence" value="ECO:0007669"/>
    <property type="project" value="TreeGrafter"/>
</dbReference>
<dbReference type="GO" id="GO:0008622">
    <property type="term" value="C:epsilon DNA polymerase complex"/>
    <property type="evidence" value="ECO:0007669"/>
    <property type="project" value="TreeGrafter"/>
</dbReference>
<keyword evidence="9" id="KW-1185">Reference proteome</keyword>
<dbReference type="Proteomes" id="UP001140562">
    <property type="component" value="Unassembled WGS sequence"/>
</dbReference>
<evidence type="ECO:0000259" key="7">
    <source>
        <dbReference type="Pfam" id="PF00808"/>
    </source>
</evidence>
<dbReference type="EMBL" id="JAPEUV010000048">
    <property type="protein sequence ID" value="KAJ4336470.1"/>
    <property type="molecule type" value="Genomic_DNA"/>
</dbReference>
<name>A0A9W9BZS3_9PLEO</name>
<comment type="subcellular location">
    <subcellularLocation>
        <location evidence="1">Nucleus</location>
    </subcellularLocation>
</comment>
<dbReference type="InterPro" id="IPR003958">
    <property type="entry name" value="CBFA_NFYB_domain"/>
</dbReference>
<accession>A0A9W9BZS3</accession>
<evidence type="ECO:0000313" key="9">
    <source>
        <dbReference type="Proteomes" id="UP001140562"/>
    </source>
</evidence>
<feature type="compositionally biased region" description="Acidic residues" evidence="6">
    <location>
        <begin position="229"/>
        <end position="286"/>
    </location>
</feature>
<dbReference type="GO" id="GO:0008623">
    <property type="term" value="C:CHRAC"/>
    <property type="evidence" value="ECO:0007669"/>
    <property type="project" value="TreeGrafter"/>
</dbReference>
<evidence type="ECO:0000256" key="5">
    <source>
        <dbReference type="ARBA" id="ARBA00042096"/>
    </source>
</evidence>
<evidence type="ECO:0000313" key="8">
    <source>
        <dbReference type="EMBL" id="KAJ4336470.1"/>
    </source>
</evidence>
<dbReference type="GO" id="GO:0006272">
    <property type="term" value="P:leading strand elongation"/>
    <property type="evidence" value="ECO:0007669"/>
    <property type="project" value="TreeGrafter"/>
</dbReference>
<proteinExistence type="predicted"/>
<feature type="compositionally biased region" description="Basic and acidic residues" evidence="6">
    <location>
        <begin position="65"/>
        <end position="78"/>
    </location>
</feature>
<reference evidence="8" key="1">
    <citation type="submission" date="2022-10" db="EMBL/GenBank/DDBJ databases">
        <title>Tapping the CABI collections for fungal endophytes: first genome assemblies for Collariella, Neodidymelliopsis, Ascochyta clinopodiicola, Didymella pomorum, Didymosphaeria variabile, Neocosmospora piperis and Neocucurbitaria cava.</title>
        <authorList>
            <person name="Hill R."/>
        </authorList>
    </citation>
    <scope>NUCLEOTIDE SEQUENCE</scope>
    <source>
        <strain evidence="8">IMI 360193</strain>
    </source>
</reference>
<dbReference type="Gene3D" id="1.10.20.10">
    <property type="entry name" value="Histone, subunit A"/>
    <property type="match status" value="1"/>
</dbReference>
<dbReference type="SUPFAM" id="SSF47113">
    <property type="entry name" value="Histone-fold"/>
    <property type="match status" value="1"/>
</dbReference>
<dbReference type="Pfam" id="PF00808">
    <property type="entry name" value="CBFD_NFYB_HMF"/>
    <property type="match status" value="1"/>
</dbReference>
<dbReference type="GO" id="GO:0046982">
    <property type="term" value="F:protein heterodimerization activity"/>
    <property type="evidence" value="ECO:0007669"/>
    <property type="project" value="InterPro"/>
</dbReference>
<feature type="compositionally biased region" description="Polar residues" evidence="6">
    <location>
        <begin position="199"/>
        <end position="209"/>
    </location>
</feature>
<dbReference type="InterPro" id="IPR009072">
    <property type="entry name" value="Histone-fold"/>
</dbReference>
<gene>
    <name evidence="8" type="ORF">N0V87_005334</name>
</gene>
<dbReference type="PANTHER" id="PTHR46172">
    <property type="entry name" value="DNA POLYMERASE EPSILON SUBUNIT 3"/>
    <property type="match status" value="1"/>
</dbReference>